<name>A0A381VPQ0_9ZZZZ</name>
<proteinExistence type="predicted"/>
<reference evidence="2" key="1">
    <citation type="submission" date="2018-05" db="EMBL/GenBank/DDBJ databases">
        <authorList>
            <person name="Lanie J.A."/>
            <person name="Ng W.-L."/>
            <person name="Kazmierczak K.M."/>
            <person name="Andrzejewski T.M."/>
            <person name="Davidsen T.M."/>
            <person name="Wayne K.J."/>
            <person name="Tettelin H."/>
            <person name="Glass J.I."/>
            <person name="Rusch D."/>
            <person name="Podicherti R."/>
            <person name="Tsui H.-C.T."/>
            <person name="Winkler M.E."/>
        </authorList>
    </citation>
    <scope>NUCLEOTIDE SEQUENCE</scope>
</reference>
<dbReference type="Pfam" id="PF01636">
    <property type="entry name" value="APH"/>
    <property type="match status" value="1"/>
</dbReference>
<dbReference type="SUPFAM" id="SSF56112">
    <property type="entry name" value="Protein kinase-like (PK-like)"/>
    <property type="match status" value="1"/>
</dbReference>
<feature type="domain" description="Aminoglycoside phosphotransferase" evidence="1">
    <location>
        <begin position="28"/>
        <end position="255"/>
    </location>
</feature>
<gene>
    <name evidence="2" type="ORF">METZ01_LOCUS95149</name>
</gene>
<dbReference type="PANTHER" id="PTHR21310:SF57">
    <property type="entry name" value="BLR2944 PROTEIN"/>
    <property type="match status" value="1"/>
</dbReference>
<accession>A0A381VPQ0</accession>
<dbReference type="AlphaFoldDB" id="A0A381VPQ0"/>
<dbReference type="InterPro" id="IPR011009">
    <property type="entry name" value="Kinase-like_dom_sf"/>
</dbReference>
<evidence type="ECO:0000259" key="1">
    <source>
        <dbReference type="Pfam" id="PF01636"/>
    </source>
</evidence>
<dbReference type="CDD" id="cd05154">
    <property type="entry name" value="ACAD10_11_N-like"/>
    <property type="match status" value="1"/>
</dbReference>
<dbReference type="EMBL" id="UINC01009428">
    <property type="protein sequence ID" value="SVA42295.1"/>
    <property type="molecule type" value="Genomic_DNA"/>
</dbReference>
<sequence>MKEELKKNLENLLKKNFNTVKVTCLEYLTGGASNETWKFQISSGSNKEDFILRRSFGRSFGSSSPLAILKSEEAEIQRLVYKEGAPVPEIIAVADKDSPLGDAYIMKYVDGETIARKILRDEKYKLVRKNLAFECGAAIAKIHKVPIKKVKGLQNKSAKDLIDQLHDTYRSFQHPLPVFEYTFKWLKEQDFGSQRYNLVHGDFRLGNIIVDEHGLRAVIDWELAHIGNPIQDLGWICVNSWRFGQSENIVGGFGQIKDLLKGYSSISKNDITNEQIKTWQIFGTLRWGVICLIQTFAHLIGENNSVERAAIGRRVSETEIDLVDMLFLGGN</sequence>
<organism evidence="2">
    <name type="scientific">marine metagenome</name>
    <dbReference type="NCBI Taxonomy" id="408172"/>
    <lineage>
        <taxon>unclassified sequences</taxon>
        <taxon>metagenomes</taxon>
        <taxon>ecological metagenomes</taxon>
    </lineage>
</organism>
<dbReference type="Gene3D" id="3.30.200.20">
    <property type="entry name" value="Phosphorylase Kinase, domain 1"/>
    <property type="match status" value="1"/>
</dbReference>
<evidence type="ECO:0000313" key="2">
    <source>
        <dbReference type="EMBL" id="SVA42295.1"/>
    </source>
</evidence>
<dbReference type="InterPro" id="IPR002575">
    <property type="entry name" value="Aminoglycoside_PTrfase"/>
</dbReference>
<protein>
    <recommendedName>
        <fullName evidence="1">Aminoglycoside phosphotransferase domain-containing protein</fullName>
    </recommendedName>
</protein>
<dbReference type="Gene3D" id="3.90.1200.10">
    <property type="match status" value="1"/>
</dbReference>
<dbReference type="InterPro" id="IPR051678">
    <property type="entry name" value="AGP_Transferase"/>
</dbReference>
<dbReference type="PANTHER" id="PTHR21310">
    <property type="entry name" value="AMINOGLYCOSIDE PHOSPHOTRANSFERASE-RELATED-RELATED"/>
    <property type="match status" value="1"/>
</dbReference>
<dbReference type="InterPro" id="IPR041726">
    <property type="entry name" value="ACAD10_11_N"/>
</dbReference>